<keyword evidence="3" id="KW-1185">Reference proteome</keyword>
<name>A0A6G1H3A2_9PEZI</name>
<reference evidence="2" key="1">
    <citation type="journal article" date="2020" name="Stud. Mycol.">
        <title>101 Dothideomycetes genomes: a test case for predicting lifestyles and emergence of pathogens.</title>
        <authorList>
            <person name="Haridas S."/>
            <person name="Albert R."/>
            <person name="Binder M."/>
            <person name="Bloem J."/>
            <person name="Labutti K."/>
            <person name="Salamov A."/>
            <person name="Andreopoulos B."/>
            <person name="Baker S."/>
            <person name="Barry K."/>
            <person name="Bills G."/>
            <person name="Bluhm B."/>
            <person name="Cannon C."/>
            <person name="Castanera R."/>
            <person name="Culley D."/>
            <person name="Daum C."/>
            <person name="Ezra D."/>
            <person name="Gonzalez J."/>
            <person name="Henrissat B."/>
            <person name="Kuo A."/>
            <person name="Liang C."/>
            <person name="Lipzen A."/>
            <person name="Lutzoni F."/>
            <person name="Magnuson J."/>
            <person name="Mondo S."/>
            <person name="Nolan M."/>
            <person name="Ohm R."/>
            <person name="Pangilinan J."/>
            <person name="Park H.-J."/>
            <person name="Ramirez L."/>
            <person name="Alfaro M."/>
            <person name="Sun H."/>
            <person name="Tritt A."/>
            <person name="Yoshinaga Y."/>
            <person name="Zwiers L.-H."/>
            <person name="Turgeon B."/>
            <person name="Goodwin S."/>
            <person name="Spatafora J."/>
            <person name="Crous P."/>
            <person name="Grigoriev I."/>
        </authorList>
    </citation>
    <scope>NUCLEOTIDE SEQUENCE</scope>
    <source>
        <strain evidence="2">CBS 113979</strain>
    </source>
</reference>
<dbReference type="SUPFAM" id="SSF54427">
    <property type="entry name" value="NTF2-like"/>
    <property type="match status" value="1"/>
</dbReference>
<dbReference type="InterPro" id="IPR037401">
    <property type="entry name" value="SnoaL-like"/>
</dbReference>
<dbReference type="EMBL" id="ML977152">
    <property type="protein sequence ID" value="KAF1987544.1"/>
    <property type="molecule type" value="Genomic_DNA"/>
</dbReference>
<proteinExistence type="predicted"/>
<evidence type="ECO:0000259" key="1">
    <source>
        <dbReference type="Pfam" id="PF13577"/>
    </source>
</evidence>
<dbReference type="AlphaFoldDB" id="A0A6G1H3A2"/>
<dbReference type="Pfam" id="PF13577">
    <property type="entry name" value="SnoaL_4"/>
    <property type="match status" value="1"/>
</dbReference>
<accession>A0A6G1H3A2</accession>
<dbReference type="Gene3D" id="3.10.450.50">
    <property type="match status" value="1"/>
</dbReference>
<gene>
    <name evidence="2" type="ORF">K402DRAFT_375666</name>
</gene>
<feature type="domain" description="SnoaL-like" evidence="1">
    <location>
        <begin position="26"/>
        <end position="141"/>
    </location>
</feature>
<dbReference type="OrthoDB" id="2148716at2759"/>
<evidence type="ECO:0000313" key="3">
    <source>
        <dbReference type="Proteomes" id="UP000800041"/>
    </source>
</evidence>
<dbReference type="Proteomes" id="UP000800041">
    <property type="component" value="Unassembled WGS sequence"/>
</dbReference>
<sequence>MCKTICPVTNSPAYNHTALQQAESFLADTIDTHNWGRLSQSFTPDVLYNNSQFNIGKGGICRGLTDCTAALQAATGTGLTRHDVTVAKIDFISATAARVLTYLIWSQWQPEALTDYDQTFRVWYRCHDLWVVQEGVWKLKESLVDDMGPRFEMPYFGEGL</sequence>
<evidence type="ECO:0000313" key="2">
    <source>
        <dbReference type="EMBL" id="KAF1987544.1"/>
    </source>
</evidence>
<protein>
    <recommendedName>
        <fullName evidence="1">SnoaL-like domain-containing protein</fullName>
    </recommendedName>
</protein>
<organism evidence="2 3">
    <name type="scientific">Aulographum hederae CBS 113979</name>
    <dbReference type="NCBI Taxonomy" id="1176131"/>
    <lineage>
        <taxon>Eukaryota</taxon>
        <taxon>Fungi</taxon>
        <taxon>Dikarya</taxon>
        <taxon>Ascomycota</taxon>
        <taxon>Pezizomycotina</taxon>
        <taxon>Dothideomycetes</taxon>
        <taxon>Pleosporomycetidae</taxon>
        <taxon>Aulographales</taxon>
        <taxon>Aulographaceae</taxon>
    </lineage>
</organism>
<dbReference type="InterPro" id="IPR032710">
    <property type="entry name" value="NTF2-like_dom_sf"/>
</dbReference>